<keyword evidence="2" id="KW-1185">Reference proteome</keyword>
<comment type="caution">
    <text evidence="1">The sequence shown here is derived from an EMBL/GenBank/DDBJ whole genome shotgun (WGS) entry which is preliminary data.</text>
</comment>
<evidence type="ECO:0000313" key="1">
    <source>
        <dbReference type="EMBL" id="KAI9256595.1"/>
    </source>
</evidence>
<accession>A0AAD5PC12</accession>
<dbReference type="Proteomes" id="UP001209540">
    <property type="component" value="Unassembled WGS sequence"/>
</dbReference>
<name>A0AAD5PC12_9FUNG</name>
<proteinExistence type="predicted"/>
<evidence type="ECO:0000313" key="2">
    <source>
        <dbReference type="Proteomes" id="UP001209540"/>
    </source>
</evidence>
<gene>
    <name evidence="1" type="ORF">BDA99DRAFT_142615</name>
</gene>
<protein>
    <submittedName>
        <fullName evidence="1">Uncharacterized protein</fullName>
    </submittedName>
</protein>
<dbReference type="AlphaFoldDB" id="A0AAD5PC12"/>
<organism evidence="1 2">
    <name type="scientific">Phascolomyces articulosus</name>
    <dbReference type="NCBI Taxonomy" id="60185"/>
    <lineage>
        <taxon>Eukaryota</taxon>
        <taxon>Fungi</taxon>
        <taxon>Fungi incertae sedis</taxon>
        <taxon>Mucoromycota</taxon>
        <taxon>Mucoromycotina</taxon>
        <taxon>Mucoromycetes</taxon>
        <taxon>Mucorales</taxon>
        <taxon>Lichtheimiaceae</taxon>
        <taxon>Phascolomyces</taxon>
    </lineage>
</organism>
<dbReference type="EMBL" id="JAIXMP010000021">
    <property type="protein sequence ID" value="KAI9256595.1"/>
    <property type="molecule type" value="Genomic_DNA"/>
</dbReference>
<reference evidence="1" key="1">
    <citation type="journal article" date="2022" name="IScience">
        <title>Evolution of zygomycete secretomes and the origins of terrestrial fungal ecologies.</title>
        <authorList>
            <person name="Chang Y."/>
            <person name="Wang Y."/>
            <person name="Mondo S."/>
            <person name="Ahrendt S."/>
            <person name="Andreopoulos W."/>
            <person name="Barry K."/>
            <person name="Beard J."/>
            <person name="Benny G.L."/>
            <person name="Blankenship S."/>
            <person name="Bonito G."/>
            <person name="Cuomo C."/>
            <person name="Desiro A."/>
            <person name="Gervers K.A."/>
            <person name="Hundley H."/>
            <person name="Kuo A."/>
            <person name="LaButti K."/>
            <person name="Lang B.F."/>
            <person name="Lipzen A."/>
            <person name="O'Donnell K."/>
            <person name="Pangilinan J."/>
            <person name="Reynolds N."/>
            <person name="Sandor L."/>
            <person name="Smith M.E."/>
            <person name="Tsang A."/>
            <person name="Grigoriev I.V."/>
            <person name="Stajich J.E."/>
            <person name="Spatafora J.W."/>
        </authorList>
    </citation>
    <scope>NUCLEOTIDE SEQUENCE</scope>
    <source>
        <strain evidence="1">RSA 2281</strain>
    </source>
</reference>
<reference evidence="1" key="2">
    <citation type="submission" date="2023-02" db="EMBL/GenBank/DDBJ databases">
        <authorList>
            <consortium name="DOE Joint Genome Institute"/>
            <person name="Mondo S.J."/>
            <person name="Chang Y."/>
            <person name="Wang Y."/>
            <person name="Ahrendt S."/>
            <person name="Andreopoulos W."/>
            <person name="Barry K."/>
            <person name="Beard J."/>
            <person name="Benny G.L."/>
            <person name="Blankenship S."/>
            <person name="Bonito G."/>
            <person name="Cuomo C."/>
            <person name="Desiro A."/>
            <person name="Gervers K.A."/>
            <person name="Hundley H."/>
            <person name="Kuo A."/>
            <person name="LaButti K."/>
            <person name="Lang B.F."/>
            <person name="Lipzen A."/>
            <person name="O'Donnell K."/>
            <person name="Pangilinan J."/>
            <person name="Reynolds N."/>
            <person name="Sandor L."/>
            <person name="Smith M.W."/>
            <person name="Tsang A."/>
            <person name="Grigoriev I.V."/>
            <person name="Stajich J.E."/>
            <person name="Spatafora J.W."/>
        </authorList>
    </citation>
    <scope>NUCLEOTIDE SEQUENCE</scope>
    <source>
        <strain evidence="1">RSA 2281</strain>
    </source>
</reference>
<sequence>MIMIMVTKRYLYSSFIYSHSGYFIIVYHNEIIFDHKRIWKFFHIYTFFSFFLIKKYRYYELSGLV</sequence>